<dbReference type="Proteomes" id="UP000734854">
    <property type="component" value="Unassembled WGS sequence"/>
</dbReference>
<evidence type="ECO:0000313" key="2">
    <source>
        <dbReference type="Proteomes" id="UP000734854"/>
    </source>
</evidence>
<comment type="caution">
    <text evidence="1">The sequence shown here is derived from an EMBL/GenBank/DDBJ whole genome shotgun (WGS) entry which is preliminary data.</text>
</comment>
<protein>
    <submittedName>
        <fullName evidence="1">Uncharacterized protein</fullName>
    </submittedName>
</protein>
<evidence type="ECO:0000313" key="1">
    <source>
        <dbReference type="EMBL" id="KAG6472187.1"/>
    </source>
</evidence>
<keyword evidence="2" id="KW-1185">Reference proteome</keyword>
<organism evidence="1 2">
    <name type="scientific">Zingiber officinale</name>
    <name type="common">Ginger</name>
    <name type="synonym">Amomum zingiber</name>
    <dbReference type="NCBI Taxonomy" id="94328"/>
    <lineage>
        <taxon>Eukaryota</taxon>
        <taxon>Viridiplantae</taxon>
        <taxon>Streptophyta</taxon>
        <taxon>Embryophyta</taxon>
        <taxon>Tracheophyta</taxon>
        <taxon>Spermatophyta</taxon>
        <taxon>Magnoliopsida</taxon>
        <taxon>Liliopsida</taxon>
        <taxon>Zingiberales</taxon>
        <taxon>Zingiberaceae</taxon>
        <taxon>Zingiber</taxon>
    </lineage>
</organism>
<sequence>MRPPSLLSLTIDSALRHIAHITDLSSIPDQILLELFRKTLQAGKLTEKVLKLFMATGNEQILSFIQSLNIRPILAPVLPTSKYRVLNLQHRSEF</sequence>
<dbReference type="AlphaFoldDB" id="A0A8J5CC45"/>
<accession>A0A8J5CC45</accession>
<name>A0A8J5CC45_ZINOF</name>
<gene>
    <name evidence="1" type="ORF">ZIOFF_069644</name>
</gene>
<dbReference type="EMBL" id="JACMSC010000020">
    <property type="protein sequence ID" value="KAG6472187.1"/>
    <property type="molecule type" value="Genomic_DNA"/>
</dbReference>
<proteinExistence type="predicted"/>
<reference evidence="1 2" key="1">
    <citation type="submission" date="2020-08" db="EMBL/GenBank/DDBJ databases">
        <title>Plant Genome Project.</title>
        <authorList>
            <person name="Zhang R.-G."/>
        </authorList>
    </citation>
    <scope>NUCLEOTIDE SEQUENCE [LARGE SCALE GENOMIC DNA]</scope>
    <source>
        <tissue evidence="1">Rhizome</tissue>
    </source>
</reference>